<dbReference type="InterPro" id="IPR004107">
    <property type="entry name" value="Integrase_SAM-like_N"/>
</dbReference>
<dbReference type="NCBIfam" id="NF040815">
    <property type="entry name" value="recomb_XerA_Arch"/>
    <property type="match status" value="1"/>
</dbReference>
<dbReference type="GO" id="GO:0006310">
    <property type="term" value="P:DNA recombination"/>
    <property type="evidence" value="ECO:0007669"/>
    <property type="project" value="UniProtKB-KW"/>
</dbReference>
<keyword evidence="3 5" id="KW-0238">DNA-binding</keyword>
<dbReference type="AlphaFoldDB" id="A0A1G2L341"/>
<dbReference type="Pfam" id="PF00589">
    <property type="entry name" value="Phage_integrase"/>
    <property type="match status" value="1"/>
</dbReference>
<dbReference type="InterPro" id="IPR044068">
    <property type="entry name" value="CB"/>
</dbReference>
<dbReference type="PROSITE" id="PS51900">
    <property type="entry name" value="CB"/>
    <property type="match status" value="1"/>
</dbReference>
<proteinExistence type="inferred from homology"/>
<evidence type="ECO:0000256" key="4">
    <source>
        <dbReference type="ARBA" id="ARBA00023172"/>
    </source>
</evidence>
<keyword evidence="2" id="KW-0229">DNA integration</keyword>
<organism evidence="8 9">
    <name type="scientific">Candidatus Sungbacteria bacterium RIFCSPLOWO2_01_FULL_47_10</name>
    <dbReference type="NCBI Taxonomy" id="1802276"/>
    <lineage>
        <taxon>Bacteria</taxon>
        <taxon>Candidatus Sungiibacteriota</taxon>
    </lineage>
</organism>
<dbReference type="SUPFAM" id="SSF56349">
    <property type="entry name" value="DNA breaking-rejoining enzymes"/>
    <property type="match status" value="1"/>
</dbReference>
<comment type="similarity">
    <text evidence="1">Belongs to the 'phage' integrase family.</text>
</comment>
<dbReference type="Gene3D" id="1.10.150.130">
    <property type="match status" value="1"/>
</dbReference>
<gene>
    <name evidence="8" type="ORF">A2934_00485</name>
</gene>
<evidence type="ECO:0008006" key="10">
    <source>
        <dbReference type="Google" id="ProtNLM"/>
    </source>
</evidence>
<feature type="domain" description="Core-binding (CB)" evidence="7">
    <location>
        <begin position="1"/>
        <end position="90"/>
    </location>
</feature>
<dbReference type="Gene3D" id="1.10.443.10">
    <property type="entry name" value="Intergrase catalytic core"/>
    <property type="match status" value="1"/>
</dbReference>
<feature type="domain" description="Tyr recombinase" evidence="6">
    <location>
        <begin position="110"/>
        <end position="295"/>
    </location>
</feature>
<dbReference type="InterPro" id="IPR013762">
    <property type="entry name" value="Integrase-like_cat_sf"/>
</dbReference>
<evidence type="ECO:0000256" key="2">
    <source>
        <dbReference type="ARBA" id="ARBA00022908"/>
    </source>
</evidence>
<dbReference type="InterPro" id="IPR010998">
    <property type="entry name" value="Integrase_recombinase_N"/>
</dbReference>
<dbReference type="PROSITE" id="PS51898">
    <property type="entry name" value="TYR_RECOMBINASE"/>
    <property type="match status" value="1"/>
</dbReference>
<evidence type="ECO:0000259" key="7">
    <source>
        <dbReference type="PROSITE" id="PS51900"/>
    </source>
</evidence>
<dbReference type="Proteomes" id="UP000177982">
    <property type="component" value="Unassembled WGS sequence"/>
</dbReference>
<evidence type="ECO:0000313" key="9">
    <source>
        <dbReference type="Proteomes" id="UP000177982"/>
    </source>
</evidence>
<dbReference type="CDD" id="cd00798">
    <property type="entry name" value="INT_XerDC_C"/>
    <property type="match status" value="1"/>
</dbReference>
<reference evidence="8 9" key="1">
    <citation type="journal article" date="2016" name="Nat. Commun.">
        <title>Thousands of microbial genomes shed light on interconnected biogeochemical processes in an aquifer system.</title>
        <authorList>
            <person name="Anantharaman K."/>
            <person name="Brown C.T."/>
            <person name="Hug L.A."/>
            <person name="Sharon I."/>
            <person name="Castelle C.J."/>
            <person name="Probst A.J."/>
            <person name="Thomas B.C."/>
            <person name="Singh A."/>
            <person name="Wilkins M.J."/>
            <person name="Karaoz U."/>
            <person name="Brodie E.L."/>
            <person name="Williams K.H."/>
            <person name="Hubbard S.S."/>
            <person name="Banfield J.F."/>
        </authorList>
    </citation>
    <scope>NUCLEOTIDE SEQUENCE [LARGE SCALE GENOMIC DNA]</scope>
</reference>
<dbReference type="PANTHER" id="PTHR30349">
    <property type="entry name" value="PHAGE INTEGRASE-RELATED"/>
    <property type="match status" value="1"/>
</dbReference>
<name>A0A1G2L341_9BACT</name>
<dbReference type="Pfam" id="PF02899">
    <property type="entry name" value="Phage_int_SAM_1"/>
    <property type="match status" value="1"/>
</dbReference>
<dbReference type="InterPro" id="IPR002104">
    <property type="entry name" value="Integrase_catalytic"/>
</dbReference>
<protein>
    <recommendedName>
        <fullName evidence="10">Tyrosine recombinase XerC</fullName>
    </recommendedName>
</protein>
<evidence type="ECO:0000256" key="3">
    <source>
        <dbReference type="ARBA" id="ARBA00023125"/>
    </source>
</evidence>
<dbReference type="GO" id="GO:0003677">
    <property type="term" value="F:DNA binding"/>
    <property type="evidence" value="ECO:0007669"/>
    <property type="project" value="UniProtKB-UniRule"/>
</dbReference>
<evidence type="ECO:0000256" key="1">
    <source>
        <dbReference type="ARBA" id="ARBA00008857"/>
    </source>
</evidence>
<dbReference type="PANTHER" id="PTHR30349:SF41">
    <property type="entry name" value="INTEGRASE_RECOMBINASE PROTEIN MJ0367-RELATED"/>
    <property type="match status" value="1"/>
</dbReference>
<accession>A0A1G2L341</accession>
<evidence type="ECO:0000313" key="8">
    <source>
        <dbReference type="EMBL" id="OHA06075.1"/>
    </source>
</evidence>
<keyword evidence="4" id="KW-0233">DNA recombination</keyword>
<evidence type="ECO:0000256" key="5">
    <source>
        <dbReference type="PROSITE-ProRule" id="PRU01248"/>
    </source>
</evidence>
<sequence length="307" mass="35537">MLLNQLHKQFLEYLEIEKNRSLKTVESYDRHVKRFFNYAKISGPEDIDDELVRRYRLYLNRVTDEAGKPLKKQTQGYYLIALRSFLKYLAKRGIETLPAEKIELGKTPSRQVEFLEDEELNRLFNAVSGTDMKGIRDRAILELLFSTGLRVSELASLNRDSINLKRDEFSIRGKGDKIRVVFLSDAAKESIRRYLEKREDIEEALFVQSRTGAPGGAGHERLTPRSIQRMIRHYASKAGIMKKVTPHTLRHSYATDLLFSGADLRSVQALLGHSNISTTQIYTHVTDRTLKEVYKKYHGRTRKNQNS</sequence>
<dbReference type="InterPro" id="IPR011010">
    <property type="entry name" value="DNA_brk_join_enz"/>
</dbReference>
<comment type="caution">
    <text evidence="8">The sequence shown here is derived from an EMBL/GenBank/DDBJ whole genome shotgun (WGS) entry which is preliminary data.</text>
</comment>
<dbReference type="InterPro" id="IPR050090">
    <property type="entry name" value="Tyrosine_recombinase_XerCD"/>
</dbReference>
<dbReference type="GO" id="GO:0015074">
    <property type="term" value="P:DNA integration"/>
    <property type="evidence" value="ECO:0007669"/>
    <property type="project" value="UniProtKB-KW"/>
</dbReference>
<evidence type="ECO:0000259" key="6">
    <source>
        <dbReference type="PROSITE" id="PS51898"/>
    </source>
</evidence>
<dbReference type="EMBL" id="MHQO01000039">
    <property type="protein sequence ID" value="OHA06075.1"/>
    <property type="molecule type" value="Genomic_DNA"/>
</dbReference>